<dbReference type="InterPro" id="IPR036597">
    <property type="entry name" value="Fido-like_dom_sf"/>
</dbReference>
<dbReference type="PANTHER" id="PTHR13504">
    <property type="entry name" value="FIDO DOMAIN-CONTAINING PROTEIN DDB_G0283145"/>
    <property type="match status" value="1"/>
</dbReference>
<dbReference type="HOGENOM" id="CLU_2002059_0_0_5"/>
<feature type="domain" description="Fido" evidence="4">
    <location>
        <begin position="1"/>
        <end position="114"/>
    </location>
</feature>
<keyword evidence="3" id="KW-0812">Transmembrane</keyword>
<evidence type="ECO:0000313" key="6">
    <source>
        <dbReference type="Proteomes" id="UP000000552"/>
    </source>
</evidence>
<keyword evidence="3" id="KW-1133">Transmembrane helix</keyword>
<dbReference type="Proteomes" id="UP000000552">
    <property type="component" value="Chromosome"/>
</dbReference>
<keyword evidence="3" id="KW-0472">Membrane</keyword>
<dbReference type="PROSITE" id="PS51459">
    <property type="entry name" value="FIDO"/>
    <property type="match status" value="1"/>
</dbReference>
<dbReference type="GO" id="GO:0005524">
    <property type="term" value="F:ATP binding"/>
    <property type="evidence" value="ECO:0007669"/>
    <property type="project" value="UniProtKB-KW"/>
</dbReference>
<evidence type="ECO:0000313" key="5">
    <source>
        <dbReference type="EMBL" id="BAB52184.1"/>
    </source>
</evidence>
<dbReference type="eggNOG" id="COG3177">
    <property type="taxonomic scope" value="Bacteria"/>
</dbReference>
<dbReference type="EMBL" id="BA000012">
    <property type="protein sequence ID" value="BAB52184.1"/>
    <property type="molecule type" value="Genomic_DNA"/>
</dbReference>
<feature type="binding site" evidence="2">
    <location>
        <begin position="58"/>
        <end position="65"/>
    </location>
    <ligand>
        <name>ATP</name>
        <dbReference type="ChEBI" id="CHEBI:30616"/>
    </ligand>
</feature>
<name>Q98AY8_RHILO</name>
<evidence type="ECO:0000256" key="1">
    <source>
        <dbReference type="PIRSR" id="PIRSR640198-1"/>
    </source>
</evidence>
<dbReference type="InterPro" id="IPR003812">
    <property type="entry name" value="Fido"/>
</dbReference>
<dbReference type="Gene3D" id="1.10.3290.10">
    <property type="entry name" value="Fido-like domain"/>
    <property type="match status" value="1"/>
</dbReference>
<keyword evidence="2" id="KW-0547">Nucleotide-binding</keyword>
<reference evidence="5 6" key="1">
    <citation type="journal article" date="2000" name="DNA Res.">
        <title>Complete genome structure of the nitrogen-fixing symbiotic bacterium Mesorhizobium loti.</title>
        <authorList>
            <person name="Kaneko T."/>
            <person name="Nakamura Y."/>
            <person name="Sato S."/>
            <person name="Asamizu E."/>
            <person name="Kato T."/>
            <person name="Sasamoto S."/>
            <person name="Watanabe A."/>
            <person name="Idesawa K."/>
            <person name="Ishikawa A."/>
            <person name="Kawashima K."/>
            <person name="Kimura T."/>
            <person name="Kishida Y."/>
            <person name="Kiyokawa C."/>
            <person name="Kohara M."/>
            <person name="Matsumoto M."/>
            <person name="Matsuno A."/>
            <person name="Mochizuki Y."/>
            <person name="Nakayama S."/>
            <person name="Nakazaki N."/>
            <person name="Shimpo S."/>
            <person name="Sugimoto M."/>
            <person name="Takeuchi C."/>
            <person name="Yamada M."/>
            <person name="Tabata S."/>
        </authorList>
    </citation>
    <scope>NUCLEOTIDE SEQUENCE [LARGE SCALE GENOMIC DNA]</scope>
    <source>
        <strain evidence="6">LMG 29417 / CECT 9101 / MAFF 303099</strain>
    </source>
</reference>
<dbReference type="PANTHER" id="PTHR13504:SF38">
    <property type="entry name" value="FIDO DOMAIN-CONTAINING PROTEIN"/>
    <property type="match status" value="1"/>
</dbReference>
<organism evidence="5 6">
    <name type="scientific">Mesorhizobium japonicum (strain LMG 29417 / CECT 9101 / MAFF 303099)</name>
    <name type="common">Mesorhizobium loti (strain MAFF 303099)</name>
    <dbReference type="NCBI Taxonomy" id="266835"/>
    <lineage>
        <taxon>Bacteria</taxon>
        <taxon>Pseudomonadati</taxon>
        <taxon>Pseudomonadota</taxon>
        <taxon>Alphaproteobacteria</taxon>
        <taxon>Hyphomicrobiales</taxon>
        <taxon>Phyllobacteriaceae</taxon>
        <taxon>Mesorhizobium</taxon>
    </lineage>
</organism>
<dbReference type="KEGG" id="mlo:mll5800"/>
<dbReference type="InterPro" id="IPR040198">
    <property type="entry name" value="Fido_containing"/>
</dbReference>
<feature type="active site" evidence="1">
    <location>
        <position position="54"/>
    </location>
</feature>
<evidence type="ECO:0000256" key="3">
    <source>
        <dbReference type="SAM" id="Phobius"/>
    </source>
</evidence>
<evidence type="ECO:0000256" key="2">
    <source>
        <dbReference type="PIRSR" id="PIRSR640198-2"/>
    </source>
</evidence>
<accession>Q98AY8</accession>
<sequence length="124" mass="13781">MLGSVGATISADNVLPCDALQKVVSGIAFDQGPAQNLDAVVAVAIFAFGFVYIHPFEDGNGRIHRYLIHHVLAMHSFNRREWCFPSRPRSWTRSTSTGACWRAIRSAFCHWSNGNRRRNSTSGC</sequence>
<gene>
    <name evidence="5" type="ordered locus">mll5800</name>
</gene>
<dbReference type="Pfam" id="PF02661">
    <property type="entry name" value="Fic"/>
    <property type="match status" value="1"/>
</dbReference>
<proteinExistence type="predicted"/>
<evidence type="ECO:0000259" key="4">
    <source>
        <dbReference type="PROSITE" id="PS51459"/>
    </source>
</evidence>
<protein>
    <submittedName>
        <fullName evidence="5">Mll5800 protein</fullName>
    </submittedName>
</protein>
<dbReference type="SUPFAM" id="SSF140931">
    <property type="entry name" value="Fic-like"/>
    <property type="match status" value="1"/>
</dbReference>
<dbReference type="AlphaFoldDB" id="Q98AY8"/>
<keyword evidence="2" id="KW-0067">ATP-binding</keyword>
<feature type="transmembrane region" description="Helical" evidence="3">
    <location>
        <begin position="39"/>
        <end position="56"/>
    </location>
</feature>